<proteinExistence type="predicted"/>
<protein>
    <submittedName>
        <fullName evidence="3">Type VI secretion system-associated FHA domain protein TagH</fullName>
    </submittedName>
</protein>
<evidence type="ECO:0000259" key="2">
    <source>
        <dbReference type="PROSITE" id="PS50006"/>
    </source>
</evidence>
<dbReference type="SUPFAM" id="SSF49879">
    <property type="entry name" value="SMAD/FHA domain"/>
    <property type="match status" value="1"/>
</dbReference>
<accession>A0ABS7XFY6</accession>
<keyword evidence="4" id="KW-1185">Reference proteome</keyword>
<feature type="compositionally biased region" description="Polar residues" evidence="1">
    <location>
        <begin position="195"/>
        <end position="206"/>
    </location>
</feature>
<dbReference type="RefSeq" id="WP_205312123.1">
    <property type="nucleotide sequence ID" value="NZ_JAERPS020000007.1"/>
</dbReference>
<name>A0ABS7XFY6_9GAMM</name>
<dbReference type="Proteomes" id="UP000663814">
    <property type="component" value="Unassembled WGS sequence"/>
</dbReference>
<dbReference type="Pfam" id="PF00498">
    <property type="entry name" value="FHA"/>
    <property type="match status" value="1"/>
</dbReference>
<feature type="region of interest" description="Disordered" evidence="1">
    <location>
        <begin position="178"/>
        <end position="206"/>
    </location>
</feature>
<dbReference type="Gene3D" id="2.60.200.20">
    <property type="match status" value="1"/>
</dbReference>
<dbReference type="CDD" id="cd00060">
    <property type="entry name" value="FHA"/>
    <property type="match status" value="1"/>
</dbReference>
<dbReference type="NCBIfam" id="TIGR03354">
    <property type="entry name" value="VI_FHA"/>
    <property type="match status" value="1"/>
</dbReference>
<dbReference type="InterPro" id="IPR046883">
    <property type="entry name" value="T6SS_FHA_C"/>
</dbReference>
<reference evidence="3 4" key="1">
    <citation type="submission" date="2021-08" db="EMBL/GenBank/DDBJ databases">
        <title>Rheinheimera aquimaris sp. nov., isolated from seawater of the East Sea in Korea.</title>
        <authorList>
            <person name="Kim K.H."/>
            <person name="Wenting R."/>
            <person name="Kim K.R."/>
            <person name="Jeon C.O."/>
        </authorList>
    </citation>
    <scope>NUCLEOTIDE SEQUENCE [LARGE SCALE GENOMIC DNA]</scope>
    <source>
        <strain evidence="3 4">MA-13</strain>
    </source>
</reference>
<evidence type="ECO:0000256" key="1">
    <source>
        <dbReference type="SAM" id="MobiDB-lite"/>
    </source>
</evidence>
<dbReference type="PROSITE" id="PS50006">
    <property type="entry name" value="FHA_DOMAIN"/>
    <property type="match status" value="1"/>
</dbReference>
<feature type="domain" description="FHA" evidence="2">
    <location>
        <begin position="27"/>
        <end position="77"/>
    </location>
</feature>
<dbReference type="Pfam" id="PF20232">
    <property type="entry name" value="T6SS_FHA_C"/>
    <property type="match status" value="1"/>
</dbReference>
<comment type="caution">
    <text evidence="3">The sequence shown here is derived from an EMBL/GenBank/DDBJ whole genome shotgun (WGS) entry which is preliminary data.</text>
</comment>
<sequence>MAILLTWQSFKNANTPYKQTEKLTQESSIGRAPDNSFVLHDPSKFVSRYHASVYEIGGNWFIRDTSSTGTIINETITLKKGQTFLLSKGDLISIGESVLLVDDITELQNLDVSLKPDFIAPPSLSRNATNERQDPIVGIFESVSKPNIQPETQAIIEPIVDNSIQINASPPESLNFNIEDFFDDEPDTPTTPEPQQRSQVVAPQSQQAMHYQPFESPYPNRSQDNDLVNDLSQDTIAMRAFLKELNMEPSQLLGQNKVEVLRVAGVLLKTLTEGMMGVLNARSLMKEKLGLDQTKIRQEKNNAFKFSGTPEDALAKMLTQESGYIDPVNAAKEAVNDAKAHQLAMISGLNAAIQQTIESFDPKSLEEEFSVGFALSKKAKYWDIYCQVYEKIAENAQSDSSNIFIKHFREHYEEQISKLNK</sequence>
<dbReference type="InterPro" id="IPR000253">
    <property type="entry name" value="FHA_dom"/>
</dbReference>
<dbReference type="SMART" id="SM00240">
    <property type="entry name" value="FHA"/>
    <property type="match status" value="1"/>
</dbReference>
<gene>
    <name evidence="3" type="primary">tagH</name>
    <name evidence="3" type="ORF">I4W93_017750</name>
</gene>
<evidence type="ECO:0000313" key="3">
    <source>
        <dbReference type="EMBL" id="MBZ9613442.1"/>
    </source>
</evidence>
<dbReference type="InterPro" id="IPR017735">
    <property type="entry name" value="T6SS_FHA"/>
</dbReference>
<dbReference type="InterPro" id="IPR008984">
    <property type="entry name" value="SMAD_FHA_dom_sf"/>
</dbReference>
<evidence type="ECO:0000313" key="4">
    <source>
        <dbReference type="Proteomes" id="UP000663814"/>
    </source>
</evidence>
<organism evidence="3 4">
    <name type="scientific">Rheinheimera maricola</name>
    <dbReference type="NCBI Taxonomy" id="2793282"/>
    <lineage>
        <taxon>Bacteria</taxon>
        <taxon>Pseudomonadati</taxon>
        <taxon>Pseudomonadota</taxon>
        <taxon>Gammaproteobacteria</taxon>
        <taxon>Chromatiales</taxon>
        <taxon>Chromatiaceae</taxon>
        <taxon>Rheinheimera</taxon>
    </lineage>
</organism>
<dbReference type="EMBL" id="JAERPS020000007">
    <property type="protein sequence ID" value="MBZ9613442.1"/>
    <property type="molecule type" value="Genomic_DNA"/>
</dbReference>